<feature type="repeat" description="ANK" evidence="3">
    <location>
        <begin position="247"/>
        <end position="279"/>
    </location>
</feature>
<dbReference type="EMBL" id="VOFY01000837">
    <property type="protein sequence ID" value="KAA8578316.1"/>
    <property type="molecule type" value="Genomic_DNA"/>
</dbReference>
<dbReference type="Pfam" id="PF00023">
    <property type="entry name" value="Ank"/>
    <property type="match status" value="2"/>
</dbReference>
<comment type="caution">
    <text evidence="5">The sequence shown here is derived from an EMBL/GenBank/DDBJ whole genome shotgun (WGS) entry which is preliminary data.</text>
</comment>
<dbReference type="PROSITE" id="PS50297">
    <property type="entry name" value="ANK_REP_REGION"/>
    <property type="match status" value="11"/>
</dbReference>
<feature type="repeat" description="ANK" evidence="3">
    <location>
        <begin position="214"/>
        <end position="246"/>
    </location>
</feature>
<feature type="repeat" description="ANK" evidence="3">
    <location>
        <begin position="317"/>
        <end position="344"/>
    </location>
</feature>
<feature type="repeat" description="ANK" evidence="3">
    <location>
        <begin position="503"/>
        <end position="535"/>
    </location>
</feature>
<keyword evidence="1" id="KW-0677">Repeat</keyword>
<evidence type="ECO:0000256" key="1">
    <source>
        <dbReference type="ARBA" id="ARBA00022737"/>
    </source>
</evidence>
<dbReference type="PROSITE" id="PS50088">
    <property type="entry name" value="ANK_REPEAT"/>
    <property type="match status" value="13"/>
</dbReference>
<feature type="repeat" description="ANK" evidence="3">
    <location>
        <begin position="437"/>
        <end position="469"/>
    </location>
</feature>
<dbReference type="Pfam" id="PF12796">
    <property type="entry name" value="Ank_2"/>
    <property type="match status" value="5"/>
</dbReference>
<keyword evidence="2 3" id="KW-0040">ANK repeat</keyword>
<name>A0A5J5CCU4_9PERO</name>
<protein>
    <recommendedName>
        <fullName evidence="4">CARD domain-containing protein</fullName>
    </recommendedName>
</protein>
<dbReference type="InterPro" id="IPR011029">
    <property type="entry name" value="DEATH-like_dom_sf"/>
</dbReference>
<accession>A0A5J5CCU4</accession>
<dbReference type="GO" id="GO:0042981">
    <property type="term" value="P:regulation of apoptotic process"/>
    <property type="evidence" value="ECO:0007669"/>
    <property type="project" value="InterPro"/>
</dbReference>
<dbReference type="Pfam" id="PF00619">
    <property type="entry name" value="CARD"/>
    <property type="match status" value="1"/>
</dbReference>
<keyword evidence="6" id="KW-1185">Reference proteome</keyword>
<feature type="repeat" description="ANK" evidence="3">
    <location>
        <begin position="671"/>
        <end position="703"/>
    </location>
</feature>
<evidence type="ECO:0000313" key="5">
    <source>
        <dbReference type="EMBL" id="KAA8578316.1"/>
    </source>
</evidence>
<dbReference type="AlphaFoldDB" id="A0A5J5CCU4"/>
<feature type="domain" description="CARD" evidence="4">
    <location>
        <begin position="17"/>
        <end position="89"/>
    </location>
</feature>
<dbReference type="Gene3D" id="1.25.40.20">
    <property type="entry name" value="Ankyrin repeat-containing domain"/>
    <property type="match status" value="6"/>
</dbReference>
<feature type="repeat" description="ANK" evidence="3">
    <location>
        <begin position="603"/>
        <end position="635"/>
    </location>
</feature>
<evidence type="ECO:0000256" key="2">
    <source>
        <dbReference type="ARBA" id="ARBA00023043"/>
    </source>
</evidence>
<feature type="repeat" description="ANK" evidence="3">
    <location>
        <begin position="569"/>
        <end position="602"/>
    </location>
</feature>
<reference evidence="5 6" key="1">
    <citation type="submission" date="2019-08" db="EMBL/GenBank/DDBJ databases">
        <title>A chromosome-level genome assembly, high-density linkage maps, and genome scans reveal the genomic architecture of hybrid incompatibilities underlying speciation via character displacement in darters (Percidae: Etheostominae).</title>
        <authorList>
            <person name="Moran R.L."/>
            <person name="Catchen J.M."/>
            <person name="Fuller R.C."/>
        </authorList>
    </citation>
    <scope>NUCLEOTIDE SEQUENCE [LARGE SCALE GENOMIC DNA]</scope>
    <source>
        <strain evidence="5">EspeVRDwgs_2016</strain>
        <tissue evidence="5">Muscle</tissue>
    </source>
</reference>
<dbReference type="PANTHER" id="PTHR24123:SF33">
    <property type="entry name" value="PROTEIN HOS4"/>
    <property type="match status" value="1"/>
</dbReference>
<evidence type="ECO:0000256" key="3">
    <source>
        <dbReference type="PROSITE-ProRule" id="PRU00023"/>
    </source>
</evidence>
<dbReference type="CDD" id="cd01671">
    <property type="entry name" value="CARD"/>
    <property type="match status" value="1"/>
</dbReference>
<dbReference type="InterPro" id="IPR002110">
    <property type="entry name" value="Ankyrin_rpt"/>
</dbReference>
<sequence>MFNILEGFDAQATSTYINPYAVDVIRAKRRDLVYGISHTEDLLDLLVTEGVMTAAKRSIVSTIRTRKDQNSRVLDILEARGERACRKFFHPCLMLAEPDLYLRIKTYLGGLNERIRDTRRQLIGYLMEREQEEMEEITHRIVPQKTRSLFATKATKKSISEMEDRSTVPLLKSEELKPVQSKPEDLFHVMATDGELALLEEQLEHTDINTVNSSNQTLLHVAAEHGHLSIAELLIGKGAKLDLQDDKGHTAVHRAAIRGHTEIVKALVQAGAPIYTPDLQGKTPIHLAADNKHLDSVKLLVKEEAKQCESHTRDMFLHTAAKEDNWRLAELLLQSGAAVGARNKCKKTALFHAVSRNNEKTVTVLLNAGAEVDWDVINEAIKLNEESILHLLLGIPRGAQREEAFGSALFSAVKQNHEGLVTTLIDSGAKVDMLDQQGYTPLLLSAELGHTEVFRVLVSKQAKLDATLSDLSSALHLAVHGGSVPIVQTLLKKGLDPDITGPKGQTPMHLAAQCNRPELVDVLLRAGAQVNALTQDGLTPLHIASQQGHADSVTQLLQGKADPRVKDKLGRTALHWAASSQGESCVVDLLLSAKANSNTTDKEKKTALHLAAGEGKLNAVTSLLSHKAKGGAKDMDGSTPLHYAAAGGHAGVVSALLQSLNNRGIEERNTWRKTPLHAAAERGHDGVTVLLLEAGAKINSTDHSKDTPLHCAARVGHQEVVKRLVNWGQAGHVGRQEKVNLQAANNVGKTPLQVAKSGDTPEHQSIANLLSRKMFLIK</sequence>
<dbReference type="Gene3D" id="1.10.533.10">
    <property type="entry name" value="Death Domain, Fas"/>
    <property type="match status" value="1"/>
</dbReference>
<dbReference type="InterPro" id="IPR001315">
    <property type="entry name" value="CARD"/>
</dbReference>
<feature type="repeat" description="ANK" evidence="3">
    <location>
        <begin position="280"/>
        <end position="305"/>
    </location>
</feature>
<evidence type="ECO:0000313" key="6">
    <source>
        <dbReference type="Proteomes" id="UP000327493"/>
    </source>
</evidence>
<feature type="repeat" description="ANK" evidence="3">
    <location>
        <begin position="470"/>
        <end position="502"/>
    </location>
</feature>
<dbReference type="InterPro" id="IPR036770">
    <property type="entry name" value="Ankyrin_rpt-contain_sf"/>
</dbReference>
<dbReference type="PROSITE" id="PS50209">
    <property type="entry name" value="CARD"/>
    <property type="match status" value="1"/>
</dbReference>
<dbReference type="SMART" id="SM00248">
    <property type="entry name" value="ANK"/>
    <property type="match status" value="15"/>
</dbReference>
<feature type="repeat" description="ANK" evidence="3">
    <location>
        <begin position="704"/>
        <end position="728"/>
    </location>
</feature>
<dbReference type="PANTHER" id="PTHR24123">
    <property type="entry name" value="ANKYRIN REPEAT-CONTAINING"/>
    <property type="match status" value="1"/>
</dbReference>
<evidence type="ECO:0000259" key="4">
    <source>
        <dbReference type="PROSITE" id="PS50209"/>
    </source>
</evidence>
<dbReference type="SUPFAM" id="SSF48403">
    <property type="entry name" value="Ankyrin repeat"/>
    <property type="match status" value="2"/>
</dbReference>
<dbReference type="PRINTS" id="PR01415">
    <property type="entry name" value="ANKYRIN"/>
</dbReference>
<dbReference type="SUPFAM" id="SSF47986">
    <property type="entry name" value="DEATH domain"/>
    <property type="match status" value="1"/>
</dbReference>
<feature type="repeat" description="ANK" evidence="3">
    <location>
        <begin position="536"/>
        <end position="568"/>
    </location>
</feature>
<dbReference type="Proteomes" id="UP000327493">
    <property type="component" value="Unassembled WGS sequence"/>
</dbReference>
<organism evidence="5 6">
    <name type="scientific">Etheostoma spectabile</name>
    <name type="common">orangethroat darter</name>
    <dbReference type="NCBI Taxonomy" id="54343"/>
    <lineage>
        <taxon>Eukaryota</taxon>
        <taxon>Metazoa</taxon>
        <taxon>Chordata</taxon>
        <taxon>Craniata</taxon>
        <taxon>Vertebrata</taxon>
        <taxon>Euteleostomi</taxon>
        <taxon>Actinopterygii</taxon>
        <taxon>Neopterygii</taxon>
        <taxon>Teleostei</taxon>
        <taxon>Neoteleostei</taxon>
        <taxon>Acanthomorphata</taxon>
        <taxon>Eupercaria</taxon>
        <taxon>Perciformes</taxon>
        <taxon>Percoidei</taxon>
        <taxon>Percidae</taxon>
        <taxon>Etheostomatinae</taxon>
        <taxon>Etheostoma</taxon>
    </lineage>
</organism>
<gene>
    <name evidence="5" type="ORF">FQN60_007071</name>
</gene>
<feature type="repeat" description="ANK" evidence="3">
    <location>
        <begin position="636"/>
        <end position="668"/>
    </location>
</feature>
<proteinExistence type="predicted"/>
<dbReference type="InterPro" id="IPR051165">
    <property type="entry name" value="Multifunctional_ANK_Repeat"/>
</dbReference>